<gene>
    <name evidence="8" type="ORF">H8B21_19400</name>
</gene>
<evidence type="ECO:0000313" key="8">
    <source>
        <dbReference type="EMBL" id="MBD1423733.1"/>
    </source>
</evidence>
<keyword evidence="9" id="KW-1185">Reference proteome</keyword>
<keyword evidence="5" id="KW-0998">Cell outer membrane</keyword>
<proteinExistence type="inferred from homology"/>
<keyword evidence="3" id="KW-0732">Signal</keyword>
<evidence type="ECO:0000259" key="6">
    <source>
        <dbReference type="Pfam" id="PF07980"/>
    </source>
</evidence>
<evidence type="ECO:0000256" key="2">
    <source>
        <dbReference type="ARBA" id="ARBA00006275"/>
    </source>
</evidence>
<dbReference type="InterPro" id="IPR033985">
    <property type="entry name" value="SusD-like_N"/>
</dbReference>
<feature type="domain" description="RagB/SusD" evidence="6">
    <location>
        <begin position="293"/>
        <end position="559"/>
    </location>
</feature>
<dbReference type="InterPro" id="IPR011990">
    <property type="entry name" value="TPR-like_helical_dom_sf"/>
</dbReference>
<dbReference type="Gene3D" id="1.25.40.390">
    <property type="match status" value="1"/>
</dbReference>
<organism evidence="8 9">
    <name type="scientific">Sphingobacterium chuzhouense</name>
    <dbReference type="NCBI Taxonomy" id="1742264"/>
    <lineage>
        <taxon>Bacteria</taxon>
        <taxon>Pseudomonadati</taxon>
        <taxon>Bacteroidota</taxon>
        <taxon>Sphingobacteriia</taxon>
        <taxon>Sphingobacteriales</taxon>
        <taxon>Sphingobacteriaceae</taxon>
        <taxon>Sphingobacterium</taxon>
    </lineage>
</organism>
<evidence type="ECO:0000256" key="3">
    <source>
        <dbReference type="ARBA" id="ARBA00022729"/>
    </source>
</evidence>
<dbReference type="PROSITE" id="PS51257">
    <property type="entry name" value="PROKAR_LIPOPROTEIN"/>
    <property type="match status" value="1"/>
</dbReference>
<dbReference type="Pfam" id="PF07980">
    <property type="entry name" value="SusD_RagB"/>
    <property type="match status" value="1"/>
</dbReference>
<evidence type="ECO:0000256" key="4">
    <source>
        <dbReference type="ARBA" id="ARBA00023136"/>
    </source>
</evidence>
<dbReference type="Pfam" id="PF14322">
    <property type="entry name" value="SusD-like_3"/>
    <property type="match status" value="1"/>
</dbReference>
<comment type="similarity">
    <text evidence="2">Belongs to the SusD family.</text>
</comment>
<dbReference type="SUPFAM" id="SSF48452">
    <property type="entry name" value="TPR-like"/>
    <property type="match status" value="1"/>
</dbReference>
<evidence type="ECO:0000256" key="1">
    <source>
        <dbReference type="ARBA" id="ARBA00004442"/>
    </source>
</evidence>
<dbReference type="Proteomes" id="UP000651112">
    <property type="component" value="Unassembled WGS sequence"/>
</dbReference>
<dbReference type="EMBL" id="JACNYL010000006">
    <property type="protein sequence ID" value="MBD1423733.1"/>
    <property type="molecule type" value="Genomic_DNA"/>
</dbReference>
<evidence type="ECO:0000313" key="9">
    <source>
        <dbReference type="Proteomes" id="UP000651112"/>
    </source>
</evidence>
<keyword evidence="4" id="KW-0472">Membrane</keyword>
<dbReference type="InterPro" id="IPR012944">
    <property type="entry name" value="SusD_RagB_dom"/>
</dbReference>
<sequence>MKNLAKSLLFLFVISFISCESFLERPPLSELSESSFYKSPGDAAYAVNAMYDAFYELEGGNGVPYLDILTDLIFLKNSWEAGFFPATNGSLTTDNWWVNDRMWSNKYTYIRNINIFFQNIDQFQGQIPDAELNNYKGQARTIRAFLYTRLMQIFGDAPLIKEPLPVDTWPSKNTAEEIIAFIMPEFDQAISELPTDPTDAKHGRLTRYAAQVYKARAALYVAGFYNKPEYYEVAAEALSDVVNSGRFDLFKKYNDPYRDFGALFLEENEGADNPEILLSLQFIRDLDKNNISGAFAGNGWKGLQAQQNYIDMFECIDGWQKYGISFAEMNRYRDTRANPSPLAGKSPNYNPQNEFANRDPRLSQTFFNPNISGSGGAIRKSGEYWPEADMTFFPDADNDAYFFKKMVEPSLFTPLYQPGNGGNNYILVRYADVLLLYAEALNEINRTAEAVPYVNAVRNRAGMPNIVAGDKDELREIIKHERKIELIQEQQLYYDYKRWRDFEKTMPNGAVFYGFRREPFGQTSQPMQTKYLTYPKYYNWSIPAGELRNNPNLTPSENW</sequence>
<evidence type="ECO:0000259" key="7">
    <source>
        <dbReference type="Pfam" id="PF14322"/>
    </source>
</evidence>
<comment type="caution">
    <text evidence="8">The sequence shown here is derived from an EMBL/GenBank/DDBJ whole genome shotgun (WGS) entry which is preliminary data.</text>
</comment>
<name>A0ABR7XXH7_9SPHI</name>
<accession>A0ABR7XXH7</accession>
<feature type="domain" description="SusD-like N-terminal" evidence="7">
    <location>
        <begin position="47"/>
        <end position="217"/>
    </location>
</feature>
<dbReference type="RefSeq" id="WP_190315511.1">
    <property type="nucleotide sequence ID" value="NZ_JACNYL010000006.1"/>
</dbReference>
<reference evidence="8 9" key="1">
    <citation type="submission" date="2020-08" db="EMBL/GenBank/DDBJ databases">
        <title>Sphingobacterium sp. DN00404 isolated from aquaculture water.</title>
        <authorList>
            <person name="Zhang M."/>
        </authorList>
    </citation>
    <scope>NUCLEOTIDE SEQUENCE [LARGE SCALE GENOMIC DNA]</scope>
    <source>
        <strain evidence="8 9">KCTC 42746</strain>
    </source>
</reference>
<protein>
    <submittedName>
        <fullName evidence="8">RagB/SusD family nutrient uptake outer membrane protein</fullName>
    </submittedName>
</protein>
<evidence type="ECO:0000256" key="5">
    <source>
        <dbReference type="ARBA" id="ARBA00023237"/>
    </source>
</evidence>
<comment type="subcellular location">
    <subcellularLocation>
        <location evidence="1">Cell outer membrane</location>
    </subcellularLocation>
</comment>